<comment type="similarity">
    <text evidence="1">Belongs to the N-acylglucosamine 2-epimerase family.</text>
</comment>
<evidence type="ECO:0000256" key="1">
    <source>
        <dbReference type="ARBA" id="ARBA00008558"/>
    </source>
</evidence>
<protein>
    <submittedName>
        <fullName evidence="3">Aldose-ketose isomerase YihS</fullName>
        <ecNumber evidence="3">5.-.-.-</ecNumber>
    </submittedName>
</protein>
<accession>A0A3S4J874</accession>
<dbReference type="GO" id="GO:0005975">
    <property type="term" value="P:carbohydrate metabolic process"/>
    <property type="evidence" value="ECO:0007669"/>
    <property type="project" value="InterPro"/>
</dbReference>
<dbReference type="Pfam" id="PF07221">
    <property type="entry name" value="GlcNAc_2-epim"/>
    <property type="match status" value="1"/>
</dbReference>
<evidence type="ECO:0000313" key="4">
    <source>
        <dbReference type="Proteomes" id="UP000269208"/>
    </source>
</evidence>
<gene>
    <name evidence="3" type="primary">yihS_2</name>
    <name evidence="3" type="ORF">NCTC6754_01523</name>
</gene>
<dbReference type="EMBL" id="LR134190">
    <property type="protein sequence ID" value="VEB51797.1"/>
    <property type="molecule type" value="Genomic_DNA"/>
</dbReference>
<dbReference type="SUPFAM" id="SSF48208">
    <property type="entry name" value="Six-hairpin glycosidases"/>
    <property type="match status" value="1"/>
</dbReference>
<dbReference type="Gene3D" id="1.50.10.10">
    <property type="match status" value="1"/>
</dbReference>
<sequence length="166" mass="18943">MAATPICTPSKRFLIVYDVTHDKKWLDRALRIASVIIHDVARNGDYRVNEHFDSQWNPIRDYNKDNPAHRFRAYGGTPGHWIEWGRLMLHLHAALEARFETPPAWLLEDAKGLFHATIRDAWAPDGADGFVYSVDWDGKPIVRETRALADCGSDGYGLRPLHPDGR</sequence>
<dbReference type="GO" id="GO:0016853">
    <property type="term" value="F:isomerase activity"/>
    <property type="evidence" value="ECO:0007669"/>
    <property type="project" value="UniProtKB-KW"/>
</dbReference>
<dbReference type="Proteomes" id="UP000269208">
    <property type="component" value="Chromosome"/>
</dbReference>
<dbReference type="InterPro" id="IPR010819">
    <property type="entry name" value="AGE/CE"/>
</dbReference>
<dbReference type="InterPro" id="IPR008928">
    <property type="entry name" value="6-hairpin_glycosidase_sf"/>
</dbReference>
<keyword evidence="2 3" id="KW-0413">Isomerase</keyword>
<organism evidence="3 4">
    <name type="scientific">Salmonella enterica I</name>
    <dbReference type="NCBI Taxonomy" id="59201"/>
    <lineage>
        <taxon>Bacteria</taxon>
        <taxon>Pseudomonadati</taxon>
        <taxon>Pseudomonadota</taxon>
        <taxon>Gammaproteobacteria</taxon>
        <taxon>Enterobacterales</taxon>
        <taxon>Enterobacteriaceae</taxon>
        <taxon>Salmonella</taxon>
    </lineage>
</organism>
<evidence type="ECO:0000313" key="3">
    <source>
        <dbReference type="EMBL" id="VEB51797.1"/>
    </source>
</evidence>
<dbReference type="AlphaFoldDB" id="A0A3S4J874"/>
<proteinExistence type="inferred from homology"/>
<evidence type="ECO:0000256" key="2">
    <source>
        <dbReference type="ARBA" id="ARBA00023235"/>
    </source>
</evidence>
<name>A0A3S4J874_SALET</name>
<dbReference type="InterPro" id="IPR012341">
    <property type="entry name" value="6hp_glycosidase-like_sf"/>
</dbReference>
<dbReference type="PANTHER" id="PTHR15108">
    <property type="entry name" value="N-ACYLGLUCOSAMINE-2-EPIMERASE"/>
    <property type="match status" value="1"/>
</dbReference>
<reference evidence="3 4" key="1">
    <citation type="submission" date="2018-12" db="EMBL/GenBank/DDBJ databases">
        <authorList>
            <consortium name="Pathogen Informatics"/>
        </authorList>
    </citation>
    <scope>NUCLEOTIDE SEQUENCE [LARGE SCALE GENOMIC DNA]</scope>
    <source>
        <strain evidence="3 4">NCTC6754</strain>
    </source>
</reference>
<dbReference type="EC" id="5.-.-.-" evidence="3"/>